<evidence type="ECO:0000256" key="10">
    <source>
        <dbReference type="PROSITE-ProRule" id="PRU01091"/>
    </source>
</evidence>
<dbReference type="GO" id="GO:0032993">
    <property type="term" value="C:protein-DNA complex"/>
    <property type="evidence" value="ECO:0007669"/>
    <property type="project" value="TreeGrafter"/>
</dbReference>
<evidence type="ECO:0000256" key="6">
    <source>
        <dbReference type="ARBA" id="ARBA00023125"/>
    </source>
</evidence>
<comment type="subcellular location">
    <subcellularLocation>
        <location evidence="1">Cytoplasm</location>
    </subcellularLocation>
</comment>
<dbReference type="PROSITE" id="PS51755">
    <property type="entry name" value="OMPR_PHOB"/>
    <property type="match status" value="1"/>
</dbReference>
<evidence type="ECO:0000256" key="8">
    <source>
        <dbReference type="ARBA" id="ARBA00067337"/>
    </source>
</evidence>
<dbReference type="Pfam" id="PF00486">
    <property type="entry name" value="Trans_reg_C"/>
    <property type="match status" value="1"/>
</dbReference>
<dbReference type="InterPro" id="IPR011006">
    <property type="entry name" value="CheY-like_superfamily"/>
</dbReference>
<keyword evidence="7" id="KW-0804">Transcription</keyword>
<feature type="modified residue" description="4-aspartylphosphate" evidence="9">
    <location>
        <position position="58"/>
    </location>
</feature>
<proteinExistence type="predicted"/>
<feature type="domain" description="OmpR/PhoB-type" evidence="12">
    <location>
        <begin position="134"/>
        <end position="233"/>
    </location>
</feature>
<dbReference type="PANTHER" id="PTHR48111">
    <property type="entry name" value="REGULATOR OF RPOS"/>
    <property type="match status" value="1"/>
</dbReference>
<reference evidence="14" key="1">
    <citation type="submission" date="2019-12" db="EMBL/GenBank/DDBJ databases">
        <title>Complete genome of Terracaulis silvestris 0127_4.</title>
        <authorList>
            <person name="Vieira S."/>
            <person name="Riedel T."/>
            <person name="Sproer C."/>
            <person name="Pascual J."/>
            <person name="Boedeker C."/>
            <person name="Overmann J."/>
        </authorList>
    </citation>
    <scope>NUCLEOTIDE SEQUENCE [LARGE SCALE GENOMIC DNA]</scope>
    <source>
        <strain evidence="14">0127_4</strain>
    </source>
</reference>
<keyword evidence="6 10" id="KW-0238">DNA-binding</keyword>
<dbReference type="GO" id="GO:0000156">
    <property type="term" value="F:phosphorelay response regulator activity"/>
    <property type="evidence" value="ECO:0007669"/>
    <property type="project" value="TreeGrafter"/>
</dbReference>
<evidence type="ECO:0000256" key="5">
    <source>
        <dbReference type="ARBA" id="ARBA00023015"/>
    </source>
</evidence>
<feature type="domain" description="Response regulatory" evidence="11">
    <location>
        <begin position="9"/>
        <end position="122"/>
    </location>
</feature>
<dbReference type="AlphaFoldDB" id="A0A6I6MM07"/>
<evidence type="ECO:0000256" key="2">
    <source>
        <dbReference type="ARBA" id="ARBA00022490"/>
    </source>
</evidence>
<dbReference type="InterPro" id="IPR036388">
    <property type="entry name" value="WH-like_DNA-bd_sf"/>
</dbReference>
<evidence type="ECO:0000256" key="3">
    <source>
        <dbReference type="ARBA" id="ARBA00022553"/>
    </source>
</evidence>
<dbReference type="FunFam" id="1.10.10.10:FF:000099">
    <property type="entry name" value="Two-component system response regulator TorR"/>
    <property type="match status" value="1"/>
</dbReference>
<evidence type="ECO:0000256" key="1">
    <source>
        <dbReference type="ARBA" id="ARBA00004496"/>
    </source>
</evidence>
<keyword evidence="4" id="KW-0902">Two-component regulatory system</keyword>
<evidence type="ECO:0000259" key="12">
    <source>
        <dbReference type="PROSITE" id="PS51755"/>
    </source>
</evidence>
<gene>
    <name evidence="13" type="primary">ompR_1</name>
    <name evidence="13" type="ORF">DSM104635_00830</name>
</gene>
<dbReference type="GO" id="GO:0006355">
    <property type="term" value="P:regulation of DNA-templated transcription"/>
    <property type="evidence" value="ECO:0007669"/>
    <property type="project" value="InterPro"/>
</dbReference>
<dbReference type="PANTHER" id="PTHR48111:SF4">
    <property type="entry name" value="DNA-BINDING DUAL TRANSCRIPTIONAL REGULATOR OMPR"/>
    <property type="match status" value="1"/>
</dbReference>
<dbReference type="SMART" id="SM00862">
    <property type="entry name" value="Trans_reg_C"/>
    <property type="match status" value="1"/>
</dbReference>
<dbReference type="InterPro" id="IPR039420">
    <property type="entry name" value="WalR-like"/>
</dbReference>
<dbReference type="SUPFAM" id="SSF46894">
    <property type="entry name" value="C-terminal effector domain of the bipartite response regulators"/>
    <property type="match status" value="1"/>
</dbReference>
<evidence type="ECO:0000313" key="14">
    <source>
        <dbReference type="Proteomes" id="UP000431269"/>
    </source>
</evidence>
<evidence type="ECO:0000256" key="7">
    <source>
        <dbReference type="ARBA" id="ARBA00023163"/>
    </source>
</evidence>
<dbReference type="InterPro" id="IPR001789">
    <property type="entry name" value="Sig_transdc_resp-reg_receiver"/>
</dbReference>
<keyword evidence="14" id="KW-1185">Reference proteome</keyword>
<dbReference type="Pfam" id="PF00072">
    <property type="entry name" value="Response_reg"/>
    <property type="match status" value="1"/>
</dbReference>
<dbReference type="InterPro" id="IPR016032">
    <property type="entry name" value="Sig_transdc_resp-reg_C-effctor"/>
</dbReference>
<protein>
    <recommendedName>
        <fullName evidence="8">Regulatory protein VirG</fullName>
    </recommendedName>
</protein>
<dbReference type="SUPFAM" id="SSF52172">
    <property type="entry name" value="CheY-like"/>
    <property type="match status" value="1"/>
</dbReference>
<accession>A0A6I6MM07</accession>
<keyword evidence="3 9" id="KW-0597">Phosphoprotein</keyword>
<evidence type="ECO:0000313" key="13">
    <source>
        <dbReference type="EMBL" id="QGZ94014.1"/>
    </source>
</evidence>
<evidence type="ECO:0000259" key="11">
    <source>
        <dbReference type="PROSITE" id="PS50110"/>
    </source>
</evidence>
<dbReference type="KEGG" id="tsv:DSM104635_00830"/>
<dbReference type="PROSITE" id="PS50110">
    <property type="entry name" value="RESPONSE_REGULATORY"/>
    <property type="match status" value="1"/>
</dbReference>
<dbReference type="Gene3D" id="6.10.250.690">
    <property type="match status" value="1"/>
</dbReference>
<sequence>MPEPVAPPRVLIVDDDNAIRDGLVEVFERAGFDASSAGDVPGMERHLAAKGADLIILDLMMPGEDGLSACKRLSGKGRVPIIMLSALGDDADRIVGLEIGADDYLAKPCNPRELVARARAVLRRQRDADSAPPGESLRFAGFRLDIARRELVDPDDVVLPLSTGEFRLLRAFVERPQRVLSREQLLDYAFDNDSDVFDRAVDVQVSRLRKKLERPGSIEIIRTVRGEGYLFAVKPVS</sequence>
<dbReference type="Gene3D" id="3.40.50.2300">
    <property type="match status" value="1"/>
</dbReference>
<dbReference type="InterPro" id="IPR001867">
    <property type="entry name" value="OmpR/PhoB-type_DNA-bd"/>
</dbReference>
<evidence type="ECO:0000256" key="4">
    <source>
        <dbReference type="ARBA" id="ARBA00023012"/>
    </source>
</evidence>
<keyword evidence="2" id="KW-0963">Cytoplasm</keyword>
<organism evidence="13 14">
    <name type="scientific">Terricaulis silvestris</name>
    <dbReference type="NCBI Taxonomy" id="2686094"/>
    <lineage>
        <taxon>Bacteria</taxon>
        <taxon>Pseudomonadati</taxon>
        <taxon>Pseudomonadota</taxon>
        <taxon>Alphaproteobacteria</taxon>
        <taxon>Caulobacterales</taxon>
        <taxon>Caulobacteraceae</taxon>
        <taxon>Terricaulis</taxon>
    </lineage>
</organism>
<dbReference type="GO" id="GO:0005829">
    <property type="term" value="C:cytosol"/>
    <property type="evidence" value="ECO:0007669"/>
    <property type="project" value="TreeGrafter"/>
</dbReference>
<dbReference type="CDD" id="cd00383">
    <property type="entry name" value="trans_reg_C"/>
    <property type="match status" value="1"/>
</dbReference>
<dbReference type="Gene3D" id="1.10.10.10">
    <property type="entry name" value="Winged helix-like DNA-binding domain superfamily/Winged helix DNA-binding domain"/>
    <property type="match status" value="1"/>
</dbReference>
<name>A0A6I6MM07_9CAUL</name>
<dbReference type="EMBL" id="CP047045">
    <property type="protein sequence ID" value="QGZ94014.1"/>
    <property type="molecule type" value="Genomic_DNA"/>
</dbReference>
<dbReference type="Proteomes" id="UP000431269">
    <property type="component" value="Chromosome"/>
</dbReference>
<evidence type="ECO:0000256" key="9">
    <source>
        <dbReference type="PROSITE-ProRule" id="PRU00169"/>
    </source>
</evidence>
<keyword evidence="5" id="KW-0805">Transcription regulation</keyword>
<dbReference type="SMART" id="SM00448">
    <property type="entry name" value="REC"/>
    <property type="match status" value="1"/>
</dbReference>
<feature type="DNA-binding region" description="OmpR/PhoB-type" evidence="10">
    <location>
        <begin position="134"/>
        <end position="233"/>
    </location>
</feature>
<dbReference type="RefSeq" id="WP_158764982.1">
    <property type="nucleotide sequence ID" value="NZ_CP047045.1"/>
</dbReference>
<dbReference type="GO" id="GO:0000976">
    <property type="term" value="F:transcription cis-regulatory region binding"/>
    <property type="evidence" value="ECO:0007669"/>
    <property type="project" value="TreeGrafter"/>
</dbReference>